<proteinExistence type="predicted"/>
<comment type="caution">
    <text evidence="1">The sequence shown here is derived from an EMBL/GenBank/DDBJ whole genome shotgun (WGS) entry which is preliminary data.</text>
</comment>
<name>A0ABN7XE04_GIGMA</name>
<organism evidence="1 2">
    <name type="scientific">Gigaspora margarita</name>
    <dbReference type="NCBI Taxonomy" id="4874"/>
    <lineage>
        <taxon>Eukaryota</taxon>
        <taxon>Fungi</taxon>
        <taxon>Fungi incertae sedis</taxon>
        <taxon>Mucoromycota</taxon>
        <taxon>Glomeromycotina</taxon>
        <taxon>Glomeromycetes</taxon>
        <taxon>Diversisporales</taxon>
        <taxon>Gigasporaceae</taxon>
        <taxon>Gigaspora</taxon>
    </lineage>
</organism>
<gene>
    <name evidence="1" type="ORF">GMARGA_LOCUS42278</name>
</gene>
<sequence>NDCDAKTFTDLVIKNTRNTSTLSLSNLNLEYDFHLATTLIRNLNHPSFDKYFLKIRLQEIQDFAATNVSILSELSFISPIYNLTS</sequence>
<dbReference type="Proteomes" id="UP000789901">
    <property type="component" value="Unassembled WGS sequence"/>
</dbReference>
<reference evidence="1 2" key="1">
    <citation type="submission" date="2021-06" db="EMBL/GenBank/DDBJ databases">
        <authorList>
            <person name="Kallberg Y."/>
            <person name="Tangrot J."/>
            <person name="Rosling A."/>
        </authorList>
    </citation>
    <scope>NUCLEOTIDE SEQUENCE [LARGE SCALE GENOMIC DNA]</scope>
    <source>
        <strain evidence="1 2">120-4 pot B 10/14</strain>
    </source>
</reference>
<protein>
    <submittedName>
        <fullName evidence="1">1076_t:CDS:1</fullName>
    </submittedName>
</protein>
<evidence type="ECO:0000313" key="2">
    <source>
        <dbReference type="Proteomes" id="UP000789901"/>
    </source>
</evidence>
<keyword evidence="2" id="KW-1185">Reference proteome</keyword>
<evidence type="ECO:0000313" key="1">
    <source>
        <dbReference type="EMBL" id="CAG8853457.1"/>
    </source>
</evidence>
<feature type="non-terminal residue" evidence="1">
    <location>
        <position position="1"/>
    </location>
</feature>
<accession>A0ABN7XE04</accession>
<dbReference type="EMBL" id="CAJVQB010124475">
    <property type="protein sequence ID" value="CAG8853457.1"/>
    <property type="molecule type" value="Genomic_DNA"/>
</dbReference>